<evidence type="ECO:0000313" key="3">
    <source>
        <dbReference type="Proteomes" id="UP001174936"/>
    </source>
</evidence>
<accession>A0AA39XWX5</accession>
<dbReference type="EMBL" id="JAULSV010000006">
    <property type="protein sequence ID" value="KAK0640575.1"/>
    <property type="molecule type" value="Genomic_DNA"/>
</dbReference>
<evidence type="ECO:0000313" key="2">
    <source>
        <dbReference type="EMBL" id="KAK0640575.1"/>
    </source>
</evidence>
<sequence length="125" mass="13374">MSDIIGNLKEVLNPKKREEATAPTYTPERAPYADAPPTNQEQLDLPRSGAPAQSHTEVQTDQMTAPDLTLKAATNTNFNAPKGTYGPHNSRIANALDPRVDSDRDGHPKHGLSGFGGAAAKSEKK</sequence>
<dbReference type="AlphaFoldDB" id="A0AA39XWX5"/>
<protein>
    <submittedName>
        <fullName evidence="2">Uncharacterized protein</fullName>
    </submittedName>
</protein>
<keyword evidence="3" id="KW-1185">Reference proteome</keyword>
<name>A0AA39XWX5_9PEZI</name>
<feature type="compositionally biased region" description="Basic and acidic residues" evidence="1">
    <location>
        <begin position="98"/>
        <end position="108"/>
    </location>
</feature>
<feature type="region of interest" description="Disordered" evidence="1">
    <location>
        <begin position="1"/>
        <end position="125"/>
    </location>
</feature>
<dbReference type="Proteomes" id="UP001174936">
    <property type="component" value="Unassembled WGS sequence"/>
</dbReference>
<reference evidence="2" key="1">
    <citation type="submission" date="2023-06" db="EMBL/GenBank/DDBJ databases">
        <title>Genome-scale phylogeny and comparative genomics of the fungal order Sordariales.</title>
        <authorList>
            <consortium name="Lawrence Berkeley National Laboratory"/>
            <person name="Hensen N."/>
            <person name="Bonometti L."/>
            <person name="Westerberg I."/>
            <person name="Brannstrom I.O."/>
            <person name="Guillou S."/>
            <person name="Cros-Aarteil S."/>
            <person name="Calhoun S."/>
            <person name="Haridas S."/>
            <person name="Kuo A."/>
            <person name="Mondo S."/>
            <person name="Pangilinan J."/>
            <person name="Riley R."/>
            <person name="Labutti K."/>
            <person name="Andreopoulos B."/>
            <person name="Lipzen A."/>
            <person name="Chen C."/>
            <person name="Yanf M."/>
            <person name="Daum C."/>
            <person name="Ng V."/>
            <person name="Clum A."/>
            <person name="Steindorff A."/>
            <person name="Ohm R."/>
            <person name="Martin F."/>
            <person name="Silar P."/>
            <person name="Natvig D."/>
            <person name="Lalanne C."/>
            <person name="Gautier V."/>
            <person name="Ament-Velasquez S.L."/>
            <person name="Kruys A."/>
            <person name="Hutchinson M.I."/>
            <person name="Powell A.J."/>
            <person name="Barry K."/>
            <person name="Miller A.N."/>
            <person name="Grigoriev I.V."/>
            <person name="Debuchy R."/>
            <person name="Gladieux P."/>
            <person name="Thoren M.H."/>
            <person name="Johannesson H."/>
        </authorList>
    </citation>
    <scope>NUCLEOTIDE SEQUENCE</scope>
    <source>
        <strain evidence="2">SMH2532-1</strain>
    </source>
</reference>
<evidence type="ECO:0000256" key="1">
    <source>
        <dbReference type="SAM" id="MobiDB-lite"/>
    </source>
</evidence>
<gene>
    <name evidence="2" type="ORF">B0T16DRAFT_418135</name>
</gene>
<comment type="caution">
    <text evidence="2">The sequence shown here is derived from an EMBL/GenBank/DDBJ whole genome shotgun (WGS) entry which is preliminary data.</text>
</comment>
<organism evidence="2 3">
    <name type="scientific">Cercophora newfieldiana</name>
    <dbReference type="NCBI Taxonomy" id="92897"/>
    <lineage>
        <taxon>Eukaryota</taxon>
        <taxon>Fungi</taxon>
        <taxon>Dikarya</taxon>
        <taxon>Ascomycota</taxon>
        <taxon>Pezizomycotina</taxon>
        <taxon>Sordariomycetes</taxon>
        <taxon>Sordariomycetidae</taxon>
        <taxon>Sordariales</taxon>
        <taxon>Lasiosphaeriaceae</taxon>
        <taxon>Cercophora</taxon>
    </lineage>
</organism>
<proteinExistence type="predicted"/>
<feature type="compositionally biased region" description="Polar residues" evidence="1">
    <location>
        <begin position="51"/>
        <end position="63"/>
    </location>
</feature>